<dbReference type="AlphaFoldDB" id="A0A315USG2"/>
<organism evidence="2 3">
    <name type="scientific">Gambusia affinis</name>
    <name type="common">Western mosquitofish</name>
    <name type="synonym">Heterandria affinis</name>
    <dbReference type="NCBI Taxonomy" id="33528"/>
    <lineage>
        <taxon>Eukaryota</taxon>
        <taxon>Metazoa</taxon>
        <taxon>Chordata</taxon>
        <taxon>Craniata</taxon>
        <taxon>Vertebrata</taxon>
        <taxon>Euteleostomi</taxon>
        <taxon>Actinopterygii</taxon>
        <taxon>Neopterygii</taxon>
        <taxon>Teleostei</taxon>
        <taxon>Neoteleostei</taxon>
        <taxon>Acanthomorphata</taxon>
        <taxon>Ovalentaria</taxon>
        <taxon>Atherinomorphae</taxon>
        <taxon>Cyprinodontiformes</taxon>
        <taxon>Poeciliidae</taxon>
        <taxon>Poeciliinae</taxon>
        <taxon>Gambusia</taxon>
    </lineage>
</organism>
<dbReference type="Gene3D" id="3.10.20.90">
    <property type="entry name" value="Phosphatidylinositol 3-kinase Catalytic Subunit, Chain A, domain 1"/>
    <property type="match status" value="1"/>
</dbReference>
<dbReference type="Proteomes" id="UP000250572">
    <property type="component" value="Unassembled WGS sequence"/>
</dbReference>
<accession>A0A315USG2</accession>
<proteinExistence type="predicted"/>
<feature type="region of interest" description="Disordered" evidence="1">
    <location>
        <begin position="61"/>
        <end position="80"/>
    </location>
</feature>
<name>A0A315USG2_GAMAF</name>
<evidence type="ECO:0008006" key="4">
    <source>
        <dbReference type="Google" id="ProtNLM"/>
    </source>
</evidence>
<dbReference type="PANTHER" id="PTHR12735">
    <property type="entry name" value="BOLA-LIKE PROTEIN-RELATED"/>
    <property type="match status" value="1"/>
</dbReference>
<dbReference type="GO" id="GO:0051537">
    <property type="term" value="F:2 iron, 2 sulfur cluster binding"/>
    <property type="evidence" value="ECO:0007669"/>
    <property type="project" value="InterPro"/>
</dbReference>
<dbReference type="InterPro" id="IPR036065">
    <property type="entry name" value="BolA-like_sf"/>
</dbReference>
<dbReference type="GO" id="GO:0006879">
    <property type="term" value="P:intracellular iron ion homeostasis"/>
    <property type="evidence" value="ECO:0007669"/>
    <property type="project" value="InterPro"/>
</dbReference>
<dbReference type="STRING" id="33528.ENSGAFP00000028512"/>
<keyword evidence="3" id="KW-1185">Reference proteome</keyword>
<evidence type="ECO:0000313" key="3">
    <source>
        <dbReference type="Proteomes" id="UP000250572"/>
    </source>
</evidence>
<dbReference type="GO" id="GO:0005829">
    <property type="term" value="C:cytosol"/>
    <property type="evidence" value="ECO:0007669"/>
    <property type="project" value="TreeGrafter"/>
</dbReference>
<protein>
    <recommendedName>
        <fullName evidence="4">BolA-like protein 2</fullName>
    </recommendedName>
</protein>
<gene>
    <name evidence="2" type="ORF">CCH79_00014451</name>
</gene>
<dbReference type="PANTHER" id="PTHR12735:SF27">
    <property type="entry name" value="BOLA-LIKE PROTEIN 2"/>
    <property type="match status" value="1"/>
</dbReference>
<dbReference type="GO" id="GO:0051604">
    <property type="term" value="P:protein maturation"/>
    <property type="evidence" value="ECO:0007669"/>
    <property type="project" value="InterPro"/>
</dbReference>
<reference evidence="2 3" key="1">
    <citation type="journal article" date="2018" name="G3 (Bethesda)">
        <title>A High-Quality Reference Genome for the Invasive Mosquitofish Gambusia affinis Using a Chicago Library.</title>
        <authorList>
            <person name="Hoffberg S.L."/>
            <person name="Troendle N.J."/>
            <person name="Glenn T.C."/>
            <person name="Mahmud O."/>
            <person name="Louha S."/>
            <person name="Chalopin D."/>
            <person name="Bennetzen J.L."/>
            <person name="Mauricio R."/>
        </authorList>
    </citation>
    <scope>NUCLEOTIDE SEQUENCE [LARGE SCALE GENOMIC DNA]</scope>
    <source>
        <strain evidence="2">NE01/NJP1002.9</strain>
        <tissue evidence="2">Muscle</tissue>
    </source>
</reference>
<dbReference type="SUPFAM" id="SSF82657">
    <property type="entry name" value="BolA-like"/>
    <property type="match status" value="1"/>
</dbReference>
<comment type="caution">
    <text evidence="2">The sequence shown here is derived from an EMBL/GenBank/DDBJ whole genome shotgun (WGS) entry which is preliminary data.</text>
</comment>
<dbReference type="GO" id="GO:0005634">
    <property type="term" value="C:nucleus"/>
    <property type="evidence" value="ECO:0007669"/>
    <property type="project" value="TreeGrafter"/>
</dbReference>
<dbReference type="Pfam" id="PF01722">
    <property type="entry name" value="BolA"/>
    <property type="match status" value="1"/>
</dbReference>
<sequence>MEQTSQMWIDDLLRIRFLPLPSPRKGNTQTSHLHLHLQMAVTASSWPSRCRRRWGCEVGAAGRADSQRQPAPWRHPQHVGDNAPVELQARFSFGTSGDMGKSSGRIIMAVSADHIREKLIKELEAVHVDVEDTSPERCAASFKVLVVSAQFEGKSLLQRHRMVNMCLAEELKTIHAFEQKTLTPEHWDKMKQQETPDQDLNPDSVTHINLLHSSNQERRVNDMDDVIVQLCSVLSGSHADHQTLGSSISSSCQARLAANVQYGVQLPRLVSQQALQVAHEAVDVALAGRLADDVLVVSYLGNKYSSENIHNASSGTLSCRGCKSVSGAVKASGLTVGGRLLAAALSSKCSHRISPAVQSAIRLRKASLSSPHSWLPCRPLSSEPWRPNSAWHQSNQWLTSHSDHKLGSRQEWEVVVDDLLGKTRETGLNSLAQDFLTGRGERRDVYGV</sequence>
<dbReference type="InterPro" id="IPR002634">
    <property type="entry name" value="BolA"/>
</dbReference>
<dbReference type="EMBL" id="NHOQ01002757">
    <property type="protein sequence ID" value="PWA14773.1"/>
    <property type="molecule type" value="Genomic_DNA"/>
</dbReference>
<evidence type="ECO:0000313" key="2">
    <source>
        <dbReference type="EMBL" id="PWA14773.1"/>
    </source>
</evidence>
<dbReference type="InterPro" id="IPR045115">
    <property type="entry name" value="BOL2"/>
</dbReference>
<evidence type="ECO:0000256" key="1">
    <source>
        <dbReference type="SAM" id="MobiDB-lite"/>
    </source>
</evidence>